<dbReference type="InterPro" id="IPR027417">
    <property type="entry name" value="P-loop_NTPase"/>
</dbReference>
<evidence type="ECO:0000256" key="1">
    <source>
        <dbReference type="SAM" id="MobiDB-lite"/>
    </source>
</evidence>
<dbReference type="Gene3D" id="3.40.50.300">
    <property type="entry name" value="P-loop containing nucleotide triphosphate hydrolases"/>
    <property type="match status" value="1"/>
</dbReference>
<dbReference type="SUPFAM" id="SSF52540">
    <property type="entry name" value="P-loop containing nucleoside triphosphate hydrolases"/>
    <property type="match status" value="1"/>
</dbReference>
<reference evidence="3" key="1">
    <citation type="submission" date="2018-09" db="EMBL/GenBank/DDBJ databases">
        <title>Nocardia yunnanensis sp. nov., an actinomycete isolated from a soil sample.</title>
        <authorList>
            <person name="Zhang J."/>
        </authorList>
    </citation>
    <scope>NUCLEOTIDE SEQUENCE [LARGE SCALE GENOMIC DNA]</scope>
    <source>
        <strain evidence="3">21-3</strain>
    </source>
</reference>
<protein>
    <submittedName>
        <fullName evidence="2">Uncharacterized protein</fullName>
    </submittedName>
</protein>
<evidence type="ECO:0000313" key="3">
    <source>
        <dbReference type="Proteomes" id="UP000325385"/>
    </source>
</evidence>
<dbReference type="Proteomes" id="UP000325385">
    <property type="component" value="Chromosome"/>
</dbReference>
<dbReference type="GeneID" id="69697877"/>
<sequence length="440" mass="48477">MRLLTEEESLEQLAREGEEYNVNLSRGGWEDGKPASLPIIDIASWQGDPPPRRSLWGSWLPLHQTTMLTGAGGVGKSLFEQSLFTAIALGLPFLGMETEQRNTLYVTCEDDADELWRRQDAINAALGVERSDLLGKLFLSSMTGELDTALAVETERGTIEATDRWRQLERACCEFDVGLYAFDNATDALAADHNSIHQVAAFVNMLTGLAIRQDGAAMILHHPNKAGDDWLGSVAWHNKVRSRWVIERGDADTDPDLRSIKNPKANYGPTGGAIDFRWFEGAFVRDEDLPDDYAEQLAQSIKVSRENEIFLACLREREKQGEGRLVGPSTGPNYAPSQFEGMAQAKGLKRAVLKRAMDRLYTIGKIESHTYRNTTKGRDVTIIREVPEAPRTYTPNASRTLTPNAPEQSARTPSPTHSIPKGITGAATRAAAPNEAGGDE</sequence>
<dbReference type="EMBL" id="CP032228">
    <property type="protein sequence ID" value="QFI63770.1"/>
    <property type="molecule type" value="Genomic_DNA"/>
</dbReference>
<gene>
    <name evidence="2" type="ORF">D0Y83_11215</name>
</gene>
<feature type="compositionally biased region" description="Polar residues" evidence="1">
    <location>
        <begin position="393"/>
        <end position="417"/>
    </location>
</feature>
<dbReference type="Pfam" id="PF13481">
    <property type="entry name" value="AAA_25"/>
    <property type="match status" value="1"/>
</dbReference>
<proteinExistence type="predicted"/>
<feature type="compositionally biased region" description="Basic and acidic residues" evidence="1">
    <location>
        <begin position="378"/>
        <end position="388"/>
    </location>
</feature>
<dbReference type="RefSeq" id="WP_151885905.1">
    <property type="nucleotide sequence ID" value="NZ_CP032228.1"/>
</dbReference>
<evidence type="ECO:0000313" key="2">
    <source>
        <dbReference type="EMBL" id="QFI63770.1"/>
    </source>
</evidence>
<dbReference type="AlphaFoldDB" id="A0A5P6NCL4"/>
<organism evidence="2 3">
    <name type="scientific">Qipengyuania flava</name>
    <dbReference type="NCBI Taxonomy" id="192812"/>
    <lineage>
        <taxon>Bacteria</taxon>
        <taxon>Pseudomonadati</taxon>
        <taxon>Pseudomonadota</taxon>
        <taxon>Alphaproteobacteria</taxon>
        <taxon>Sphingomonadales</taxon>
        <taxon>Erythrobacteraceae</taxon>
        <taxon>Qipengyuania</taxon>
    </lineage>
</organism>
<name>A0A5P6NCL4_9SPHN</name>
<accession>A0A5P6NCL4</accession>
<feature type="region of interest" description="Disordered" evidence="1">
    <location>
        <begin position="378"/>
        <end position="440"/>
    </location>
</feature>